<dbReference type="AlphaFoldDB" id="B1HNG7"/>
<comment type="similarity">
    <text evidence="6">Belongs to the HSP33 family.</text>
</comment>
<evidence type="ECO:0000256" key="5">
    <source>
        <dbReference type="ARBA" id="ARBA00023284"/>
    </source>
</evidence>
<dbReference type="GO" id="GO:0051082">
    <property type="term" value="F:unfolded protein binding"/>
    <property type="evidence" value="ECO:0007669"/>
    <property type="project" value="UniProtKB-UniRule"/>
</dbReference>
<keyword evidence="3 6" id="KW-1015">Disulfide bond</keyword>
<dbReference type="GO" id="GO:0005737">
    <property type="term" value="C:cytoplasm"/>
    <property type="evidence" value="ECO:0007669"/>
    <property type="project" value="UniProtKB-SubCell"/>
</dbReference>
<comment type="PTM">
    <text evidence="6">Under oxidizing conditions two disulfide bonds are formed involving the reactive cysteines. Under reducing conditions zinc is bound to the reactive cysteines and the protein is inactive.</text>
</comment>
<dbReference type="HOGENOM" id="CLU_054493_1_0_9"/>
<dbReference type="GO" id="GO:0042026">
    <property type="term" value="P:protein refolding"/>
    <property type="evidence" value="ECO:0007669"/>
    <property type="project" value="TreeGrafter"/>
</dbReference>
<dbReference type="Pfam" id="PF01430">
    <property type="entry name" value="HSP33"/>
    <property type="match status" value="1"/>
</dbReference>
<dbReference type="InterPro" id="IPR016153">
    <property type="entry name" value="Heat_shock_Hsp33_N"/>
</dbReference>
<sequence>MGKLLGLWRKKAMMYDADSSFNKMKKREIIMKDYLVKGLAYNGQVRIIAARTVDTVGEAQHRHYTWPTASAALGRSMTFGVMLGSMLNNEDKLTIRINGGGDLGTILVDANANGKVRGYVTNPQTHFPLNSIGKLDVRRAVGTDGMVTISKDIGLQQPFVGQVPIISGELGEDFTYYLAQSEQIPSSVGVGVIVNPDNTIQAAGGFIIQALPGTAVEIIEEIEKRLDRIPTISAMVRDGLTPEEILTMVVGEGNVKILETQEVLFQCTCSKDRSTKVLVSLGSAELQDMIETDGQAETQCHFCNETYQFNKSELEAMLEQAV</sequence>
<dbReference type="SUPFAM" id="SSF118352">
    <property type="entry name" value="HSP33 redox switch-like"/>
    <property type="match status" value="1"/>
</dbReference>
<evidence type="ECO:0000256" key="3">
    <source>
        <dbReference type="ARBA" id="ARBA00023157"/>
    </source>
</evidence>
<dbReference type="Proteomes" id="UP000002164">
    <property type="component" value="Chromosome"/>
</dbReference>
<keyword evidence="2 6" id="KW-0862">Zinc</keyword>
<dbReference type="PIRSF" id="PIRSF005261">
    <property type="entry name" value="Heat_shock_Hsp33"/>
    <property type="match status" value="1"/>
</dbReference>
<feature type="disulfide bond" description="Redox-active" evidence="6">
    <location>
        <begin position="267"/>
        <end position="269"/>
    </location>
</feature>
<evidence type="ECO:0000256" key="4">
    <source>
        <dbReference type="ARBA" id="ARBA00023186"/>
    </source>
</evidence>
<keyword evidence="7" id="KW-0346">Stress response</keyword>
<comment type="subcellular location">
    <subcellularLocation>
        <location evidence="6">Cytoplasm</location>
    </subcellularLocation>
</comment>
<dbReference type="GO" id="GO:0044183">
    <property type="term" value="F:protein folding chaperone"/>
    <property type="evidence" value="ECO:0007669"/>
    <property type="project" value="TreeGrafter"/>
</dbReference>
<dbReference type="NCBIfam" id="NF001033">
    <property type="entry name" value="PRK00114.1"/>
    <property type="match status" value="1"/>
</dbReference>
<dbReference type="EMBL" id="CP000817">
    <property type="protein sequence ID" value="ACA40477.1"/>
    <property type="molecule type" value="Genomic_DNA"/>
</dbReference>
<evidence type="ECO:0000313" key="7">
    <source>
        <dbReference type="EMBL" id="ACA40477.1"/>
    </source>
</evidence>
<comment type="function">
    <text evidence="6">Redox regulated molecular chaperone. Protects both thermally unfolding and oxidatively damaged proteins from irreversible aggregation. Plays an important role in the bacterial defense system toward oxidative stress.</text>
</comment>
<evidence type="ECO:0000256" key="1">
    <source>
        <dbReference type="ARBA" id="ARBA00022490"/>
    </source>
</evidence>
<dbReference type="KEGG" id="lsp:Bsph_2948"/>
<dbReference type="CDD" id="cd00498">
    <property type="entry name" value="Hsp33"/>
    <property type="match status" value="1"/>
</dbReference>
<dbReference type="HAMAP" id="MF_00117">
    <property type="entry name" value="HslO"/>
    <property type="match status" value="1"/>
</dbReference>
<dbReference type="PANTHER" id="PTHR30111">
    <property type="entry name" value="33 KDA CHAPERONIN"/>
    <property type="match status" value="1"/>
</dbReference>
<dbReference type="InterPro" id="IPR016154">
    <property type="entry name" value="Heat_shock_Hsp33_C"/>
</dbReference>
<gene>
    <name evidence="6" type="primary">hslO</name>
    <name evidence="7" type="ordered locus">Bsph_2948</name>
</gene>
<evidence type="ECO:0000256" key="2">
    <source>
        <dbReference type="ARBA" id="ARBA00022833"/>
    </source>
</evidence>
<dbReference type="EnsemblBacteria" id="ACA40477">
    <property type="protein sequence ID" value="ACA40477"/>
    <property type="gene ID" value="Bsph_2948"/>
</dbReference>
<keyword evidence="4 6" id="KW-0143">Chaperone</keyword>
<dbReference type="SUPFAM" id="SSF64397">
    <property type="entry name" value="Hsp33 domain"/>
    <property type="match status" value="1"/>
</dbReference>
<protein>
    <recommendedName>
        <fullName evidence="6">33 kDa chaperonin</fullName>
    </recommendedName>
    <alternativeName>
        <fullName evidence="6">Heat shock protein 33 homolog</fullName>
        <shortName evidence="6">HSP33</shortName>
    </alternativeName>
</protein>
<dbReference type="Gene3D" id="3.55.30.10">
    <property type="entry name" value="Hsp33 domain"/>
    <property type="match status" value="1"/>
</dbReference>
<keyword evidence="5 6" id="KW-0676">Redox-active center</keyword>
<feature type="disulfide bond" description="Redox-active" evidence="6">
    <location>
        <begin position="300"/>
        <end position="303"/>
    </location>
</feature>
<dbReference type="PANTHER" id="PTHR30111:SF1">
    <property type="entry name" value="33 KDA CHAPERONIN"/>
    <property type="match status" value="1"/>
</dbReference>
<name>B1HNG7_LYSSC</name>
<dbReference type="InterPro" id="IPR000397">
    <property type="entry name" value="Heat_shock_Hsp33"/>
</dbReference>
<accession>B1HNG7</accession>
<evidence type="ECO:0000256" key="6">
    <source>
        <dbReference type="HAMAP-Rule" id="MF_00117"/>
    </source>
</evidence>
<reference evidence="7 8" key="1">
    <citation type="journal article" date="2008" name="J. Bacteriol.">
        <title>Complete genome sequence of the mosquitocidal bacterium Bacillus sphaericus C3-41 and comparison with those of closely related Bacillus species.</title>
        <authorList>
            <person name="Hu X."/>
            <person name="Fan W."/>
            <person name="Han B."/>
            <person name="Liu H."/>
            <person name="Zheng D."/>
            <person name="Li Q."/>
            <person name="Dong W."/>
            <person name="Yan J."/>
            <person name="Gao M."/>
            <person name="Berry C."/>
            <person name="Yuan Z."/>
        </authorList>
    </citation>
    <scope>NUCLEOTIDE SEQUENCE [LARGE SCALE GENOMIC DNA]</scope>
    <source>
        <strain evidence="7 8">C3-41</strain>
    </source>
</reference>
<organism evidence="7 8">
    <name type="scientific">Lysinibacillus sphaericus (strain C3-41)</name>
    <dbReference type="NCBI Taxonomy" id="444177"/>
    <lineage>
        <taxon>Bacteria</taxon>
        <taxon>Bacillati</taxon>
        <taxon>Bacillota</taxon>
        <taxon>Bacilli</taxon>
        <taxon>Bacillales</taxon>
        <taxon>Bacillaceae</taxon>
        <taxon>Lysinibacillus</taxon>
    </lineage>
</organism>
<evidence type="ECO:0000313" key="8">
    <source>
        <dbReference type="Proteomes" id="UP000002164"/>
    </source>
</evidence>
<proteinExistence type="inferred from homology"/>
<keyword evidence="1 6" id="KW-0963">Cytoplasm</keyword>
<dbReference type="Gene3D" id="3.90.1280.10">
    <property type="entry name" value="HSP33 redox switch-like"/>
    <property type="match status" value="1"/>
</dbReference>